<keyword evidence="4 6" id="KW-0808">Transferase</keyword>
<name>A0A9X4MHZ7_9BACT</name>
<dbReference type="PANTHER" id="PTHR31760:SF0">
    <property type="entry name" value="S-ADENOSYL-L-METHIONINE-DEPENDENT METHYLTRANSFERASES SUPERFAMILY PROTEIN"/>
    <property type="match status" value="1"/>
</dbReference>
<dbReference type="PANTHER" id="PTHR31760">
    <property type="entry name" value="S-ADENOSYL-L-METHIONINE-DEPENDENT METHYLTRANSFERASES SUPERFAMILY PROTEIN"/>
    <property type="match status" value="1"/>
</dbReference>
<keyword evidence="2 6" id="KW-0698">rRNA processing</keyword>
<evidence type="ECO:0000256" key="6">
    <source>
        <dbReference type="HAMAP-Rule" id="MF_00074"/>
    </source>
</evidence>
<dbReference type="PIRSF" id="PIRSF003078">
    <property type="entry name" value="GidB"/>
    <property type="match status" value="1"/>
</dbReference>
<dbReference type="NCBIfam" id="TIGR00138">
    <property type="entry name" value="rsmG_gidB"/>
    <property type="match status" value="1"/>
</dbReference>
<accession>A0A9X4MHZ7</accession>
<dbReference type="GO" id="GO:0005829">
    <property type="term" value="C:cytosol"/>
    <property type="evidence" value="ECO:0007669"/>
    <property type="project" value="TreeGrafter"/>
</dbReference>
<dbReference type="HAMAP" id="MF_00074">
    <property type="entry name" value="16SrRNA_methyltr_G"/>
    <property type="match status" value="1"/>
</dbReference>
<dbReference type="Gene3D" id="3.40.50.150">
    <property type="entry name" value="Vaccinia Virus protein VP39"/>
    <property type="match status" value="1"/>
</dbReference>
<reference evidence="7" key="1">
    <citation type="journal article" date="2022" name="bioRxiv">
        <title>Thiovibrio frasassiensisgen. nov., sp. nov., an autotrophic, elemental sulfur disproportionating bacterium isolated from sulfidic karst sediment, and proposal of Thiovibrionaceae fam. nov.</title>
        <authorList>
            <person name="Aronson H."/>
            <person name="Thomas C."/>
            <person name="Bhattacharyya M."/>
            <person name="Eckstein S."/>
            <person name="Jensen S."/>
            <person name="Barco R."/>
            <person name="Macalady J."/>
            <person name="Amend J."/>
        </authorList>
    </citation>
    <scope>NUCLEOTIDE SEQUENCE</scope>
    <source>
        <strain evidence="7">RS19-109</strain>
    </source>
</reference>
<reference evidence="7" key="2">
    <citation type="submission" date="2022-10" db="EMBL/GenBank/DDBJ databases">
        <authorList>
            <person name="Aronson H.S."/>
        </authorList>
    </citation>
    <scope>NUCLEOTIDE SEQUENCE</scope>
    <source>
        <strain evidence="7">RS19-109</strain>
    </source>
</reference>
<comment type="caution">
    <text evidence="7">The sequence shown here is derived from an EMBL/GenBank/DDBJ whole genome shotgun (WGS) entry which is preliminary data.</text>
</comment>
<dbReference type="EMBL" id="JAPHEH010000001">
    <property type="protein sequence ID" value="MDG4475888.1"/>
    <property type="molecule type" value="Genomic_DNA"/>
</dbReference>
<dbReference type="GO" id="GO:0070043">
    <property type="term" value="F:rRNA (guanine-N7-)-methyltransferase activity"/>
    <property type="evidence" value="ECO:0007669"/>
    <property type="project" value="UniProtKB-UniRule"/>
</dbReference>
<dbReference type="Proteomes" id="UP001154240">
    <property type="component" value="Unassembled WGS sequence"/>
</dbReference>
<proteinExistence type="inferred from homology"/>
<evidence type="ECO:0000256" key="4">
    <source>
        <dbReference type="ARBA" id="ARBA00022679"/>
    </source>
</evidence>
<evidence type="ECO:0000256" key="3">
    <source>
        <dbReference type="ARBA" id="ARBA00022603"/>
    </source>
</evidence>
<keyword evidence="8" id="KW-1185">Reference proteome</keyword>
<comment type="subcellular location">
    <subcellularLocation>
        <location evidence="6">Cytoplasm</location>
    </subcellularLocation>
</comment>
<evidence type="ECO:0000256" key="1">
    <source>
        <dbReference type="ARBA" id="ARBA00022490"/>
    </source>
</evidence>
<comment type="caution">
    <text evidence="6">Lacks conserved residue(s) required for the propagation of feature annotation.</text>
</comment>
<keyword evidence="1 6" id="KW-0963">Cytoplasm</keyword>
<dbReference type="CDD" id="cd02440">
    <property type="entry name" value="AdoMet_MTases"/>
    <property type="match status" value="1"/>
</dbReference>
<comment type="function">
    <text evidence="6">Specifically methylates the N7 position of a guanine in 16S rRNA.</text>
</comment>
<dbReference type="Pfam" id="PF02527">
    <property type="entry name" value="GidB"/>
    <property type="match status" value="1"/>
</dbReference>
<feature type="binding site" evidence="6">
    <location>
        <position position="88"/>
    </location>
    <ligand>
        <name>S-adenosyl-L-methionine</name>
        <dbReference type="ChEBI" id="CHEBI:59789"/>
    </ligand>
</feature>
<dbReference type="EC" id="2.1.1.-" evidence="6"/>
<gene>
    <name evidence="6 7" type="primary">rsmG</name>
    <name evidence="7" type="ORF">OLX77_06910</name>
</gene>
<evidence type="ECO:0000313" key="7">
    <source>
        <dbReference type="EMBL" id="MDG4475888.1"/>
    </source>
</evidence>
<keyword evidence="5 6" id="KW-0949">S-adenosyl-L-methionine</keyword>
<comment type="similarity">
    <text evidence="6">Belongs to the methyltransferase superfamily. RNA methyltransferase RsmG family.</text>
</comment>
<feature type="binding site" evidence="6">
    <location>
        <position position="83"/>
    </location>
    <ligand>
        <name>S-adenosyl-L-methionine</name>
        <dbReference type="ChEBI" id="CHEBI:59789"/>
    </ligand>
</feature>
<protein>
    <recommendedName>
        <fullName evidence="6">Ribosomal RNA small subunit methyltransferase G</fullName>
        <ecNumber evidence="6">2.1.1.-</ecNumber>
    </recommendedName>
    <alternativeName>
        <fullName evidence="6">16S rRNA 7-methylguanosine methyltransferase</fullName>
        <shortName evidence="6">16S rRNA m7G methyltransferase</shortName>
    </alternativeName>
</protein>
<sequence length="227" mass="24935">MSDAQSKKILQEGLAAMGIPLDEQAQGRLVAYCGELLRWSAKINLVAKAELREIWESHFLDSLSLLRVLPVPESVQPPLLDIGSGAGFPGLALKAARPELPVILVEPRQKRVSFLRHVIRTLGLNDIEVLCGRLEKNSSVVDGTTLCVPIVTSRAFTNLGEFLLHTEAVNPVGGRVICMKGPRAEEEIATWRSEQPHSPYRLQEIVTLTLPFSGKVRNLVIFSKEGA</sequence>
<evidence type="ECO:0000256" key="5">
    <source>
        <dbReference type="ARBA" id="ARBA00022691"/>
    </source>
</evidence>
<evidence type="ECO:0000256" key="2">
    <source>
        <dbReference type="ARBA" id="ARBA00022552"/>
    </source>
</evidence>
<dbReference type="RefSeq" id="WP_307632862.1">
    <property type="nucleotide sequence ID" value="NZ_JAPHEH010000001.1"/>
</dbReference>
<dbReference type="SUPFAM" id="SSF53335">
    <property type="entry name" value="S-adenosyl-L-methionine-dependent methyltransferases"/>
    <property type="match status" value="1"/>
</dbReference>
<dbReference type="InterPro" id="IPR029063">
    <property type="entry name" value="SAM-dependent_MTases_sf"/>
</dbReference>
<evidence type="ECO:0000313" key="8">
    <source>
        <dbReference type="Proteomes" id="UP001154240"/>
    </source>
</evidence>
<feature type="binding site" evidence="6">
    <location>
        <begin position="134"/>
        <end position="135"/>
    </location>
    <ligand>
        <name>S-adenosyl-L-methionine</name>
        <dbReference type="ChEBI" id="CHEBI:59789"/>
    </ligand>
</feature>
<dbReference type="InterPro" id="IPR003682">
    <property type="entry name" value="rRNA_ssu_MeTfrase_G"/>
</dbReference>
<dbReference type="AlphaFoldDB" id="A0A9X4MHZ7"/>
<organism evidence="7 8">
    <name type="scientific">Thiovibrio frasassiensis</name>
    <dbReference type="NCBI Taxonomy" id="2984131"/>
    <lineage>
        <taxon>Bacteria</taxon>
        <taxon>Pseudomonadati</taxon>
        <taxon>Thermodesulfobacteriota</taxon>
        <taxon>Desulfobulbia</taxon>
        <taxon>Desulfobulbales</taxon>
        <taxon>Thiovibrionaceae</taxon>
        <taxon>Thiovibrio</taxon>
    </lineage>
</organism>
<keyword evidence="3 6" id="KW-0489">Methyltransferase</keyword>
<feature type="binding site" evidence="6">
    <location>
        <position position="154"/>
    </location>
    <ligand>
        <name>S-adenosyl-L-methionine</name>
        <dbReference type="ChEBI" id="CHEBI:59789"/>
    </ligand>
</feature>